<comment type="caution">
    <text evidence="7">The sequence shown here is derived from an EMBL/GenBank/DDBJ whole genome shotgun (WGS) entry which is preliminary data.</text>
</comment>
<evidence type="ECO:0000313" key="8">
    <source>
        <dbReference type="Proteomes" id="UP001519287"/>
    </source>
</evidence>
<evidence type="ECO:0000256" key="3">
    <source>
        <dbReference type="ARBA" id="ARBA00023163"/>
    </source>
</evidence>
<keyword evidence="1" id="KW-0805">Transcription regulation</keyword>
<dbReference type="SUPFAM" id="SSF46689">
    <property type="entry name" value="Homeodomain-like"/>
    <property type="match status" value="2"/>
</dbReference>
<dbReference type="Pfam" id="PF00072">
    <property type="entry name" value="Response_reg"/>
    <property type="match status" value="1"/>
</dbReference>
<dbReference type="Gene3D" id="1.10.10.60">
    <property type="entry name" value="Homeodomain-like"/>
    <property type="match status" value="2"/>
</dbReference>
<dbReference type="PANTHER" id="PTHR43280">
    <property type="entry name" value="ARAC-FAMILY TRANSCRIPTIONAL REGULATOR"/>
    <property type="match status" value="1"/>
</dbReference>
<dbReference type="RefSeq" id="WP_209972703.1">
    <property type="nucleotide sequence ID" value="NZ_JAGGLB010000011.1"/>
</dbReference>
<keyword evidence="8" id="KW-1185">Reference proteome</keyword>
<dbReference type="InterPro" id="IPR001789">
    <property type="entry name" value="Sig_transdc_resp-reg_receiver"/>
</dbReference>
<evidence type="ECO:0000313" key="7">
    <source>
        <dbReference type="EMBL" id="MBP1991984.1"/>
    </source>
</evidence>
<keyword evidence="3" id="KW-0804">Transcription</keyword>
<dbReference type="SMART" id="SM00342">
    <property type="entry name" value="HTH_ARAC"/>
    <property type="match status" value="1"/>
</dbReference>
<evidence type="ECO:0000256" key="4">
    <source>
        <dbReference type="PROSITE-ProRule" id="PRU00169"/>
    </source>
</evidence>
<evidence type="ECO:0000256" key="2">
    <source>
        <dbReference type="ARBA" id="ARBA00023125"/>
    </source>
</evidence>
<dbReference type="CDD" id="cd17536">
    <property type="entry name" value="REC_YesN-like"/>
    <property type="match status" value="1"/>
</dbReference>
<dbReference type="Pfam" id="PF12833">
    <property type="entry name" value="HTH_18"/>
    <property type="match status" value="1"/>
</dbReference>
<keyword evidence="4" id="KW-0597">Phosphoprotein</keyword>
<dbReference type="InterPro" id="IPR020449">
    <property type="entry name" value="Tscrpt_reg_AraC-type_HTH"/>
</dbReference>
<dbReference type="InterPro" id="IPR018062">
    <property type="entry name" value="HTH_AraC-typ_CS"/>
</dbReference>
<organism evidence="7 8">
    <name type="scientific">Paenibacillus eucommiae</name>
    <dbReference type="NCBI Taxonomy" id="1355755"/>
    <lineage>
        <taxon>Bacteria</taxon>
        <taxon>Bacillati</taxon>
        <taxon>Bacillota</taxon>
        <taxon>Bacilli</taxon>
        <taxon>Bacillales</taxon>
        <taxon>Paenibacillaceae</taxon>
        <taxon>Paenibacillus</taxon>
    </lineage>
</organism>
<dbReference type="PRINTS" id="PR00032">
    <property type="entry name" value="HTHARAC"/>
</dbReference>
<dbReference type="Proteomes" id="UP001519287">
    <property type="component" value="Unassembled WGS sequence"/>
</dbReference>
<gene>
    <name evidence="7" type="ORF">J2Z66_003592</name>
</gene>
<evidence type="ECO:0000256" key="1">
    <source>
        <dbReference type="ARBA" id="ARBA00023015"/>
    </source>
</evidence>
<dbReference type="PROSITE" id="PS01124">
    <property type="entry name" value="HTH_ARAC_FAMILY_2"/>
    <property type="match status" value="1"/>
</dbReference>
<accession>A0ABS4IWN1</accession>
<reference evidence="7 8" key="1">
    <citation type="submission" date="2021-03" db="EMBL/GenBank/DDBJ databases">
        <title>Genomic Encyclopedia of Type Strains, Phase IV (KMG-IV): sequencing the most valuable type-strain genomes for metagenomic binning, comparative biology and taxonomic classification.</title>
        <authorList>
            <person name="Goeker M."/>
        </authorList>
    </citation>
    <scope>NUCLEOTIDE SEQUENCE [LARGE SCALE GENOMIC DNA]</scope>
    <source>
        <strain evidence="7 8">DSM 26048</strain>
    </source>
</reference>
<dbReference type="PROSITE" id="PS00041">
    <property type="entry name" value="HTH_ARAC_FAMILY_1"/>
    <property type="match status" value="1"/>
</dbReference>
<dbReference type="SMART" id="SM00448">
    <property type="entry name" value="REC"/>
    <property type="match status" value="1"/>
</dbReference>
<dbReference type="PANTHER" id="PTHR43280:SF2">
    <property type="entry name" value="HTH-TYPE TRANSCRIPTIONAL REGULATOR EXSA"/>
    <property type="match status" value="1"/>
</dbReference>
<dbReference type="SUPFAM" id="SSF52172">
    <property type="entry name" value="CheY-like"/>
    <property type="match status" value="1"/>
</dbReference>
<protein>
    <submittedName>
        <fullName evidence="7">Two-component system response regulator YesN</fullName>
    </submittedName>
</protein>
<sequence length="511" mass="58693">MRVLVVDDQRLSRAGIIKMIAWDRLDLQLAGECANGHEALEMIGDLEVDIVITDVRMPILGGLELIEHAKELYPHMAFLVISGFDDYTYVRKSIHLSVADYLLKPVDQLELNDILEKLIAKTEHGRRKAAAQLKKTREQFFYLLLEGAYDQNEQLLMDWEDIRLSEHEDHFIVAMFDSDDDRNKVHEYFHHLENRCEVILIRTRAHYYTFIAAGSADVMENVWSELRAKLRDRDLFQLAGIGTLVSGIENVKESAAKAYDAYTLQASLPMAPDNELDVLVPKALEPTQVSSLSLNSAWEREWFILIKQGNRAAILNKLEELHNITTEPLLNTELMESVYPYVLLRGARAIYEAGSLTEMTYMEAFQIAKKLPYIVELEAKRNVVADFFIRHLHAEPQIPAQKAKEAVEKAKSFIDANFNQTINLTDLAQAYYMNPGYFSTLFRQYTGRNFLEYLTQLRMEHAKSLISSNPAGKISDVAVLCGYQDLKHFRKLFKRYSGVTPLQYKEDTKID</sequence>
<evidence type="ECO:0000259" key="6">
    <source>
        <dbReference type="PROSITE" id="PS50110"/>
    </source>
</evidence>
<dbReference type="PROSITE" id="PS50110">
    <property type="entry name" value="RESPONSE_REGULATORY"/>
    <property type="match status" value="1"/>
</dbReference>
<dbReference type="InterPro" id="IPR009057">
    <property type="entry name" value="Homeodomain-like_sf"/>
</dbReference>
<name>A0ABS4IWN1_9BACL</name>
<feature type="modified residue" description="4-aspartylphosphate" evidence="4">
    <location>
        <position position="54"/>
    </location>
</feature>
<dbReference type="Gene3D" id="3.40.50.2300">
    <property type="match status" value="1"/>
</dbReference>
<feature type="domain" description="Response regulatory" evidence="6">
    <location>
        <begin position="2"/>
        <end position="119"/>
    </location>
</feature>
<feature type="domain" description="HTH araC/xylS-type" evidence="5">
    <location>
        <begin position="408"/>
        <end position="507"/>
    </location>
</feature>
<dbReference type="InterPro" id="IPR018060">
    <property type="entry name" value="HTH_AraC"/>
</dbReference>
<dbReference type="InterPro" id="IPR011006">
    <property type="entry name" value="CheY-like_superfamily"/>
</dbReference>
<proteinExistence type="predicted"/>
<evidence type="ECO:0000259" key="5">
    <source>
        <dbReference type="PROSITE" id="PS01124"/>
    </source>
</evidence>
<dbReference type="EMBL" id="JAGGLB010000011">
    <property type="protein sequence ID" value="MBP1991984.1"/>
    <property type="molecule type" value="Genomic_DNA"/>
</dbReference>
<keyword evidence="2" id="KW-0238">DNA-binding</keyword>